<dbReference type="GeneID" id="114338373"/>
<evidence type="ECO:0000256" key="1">
    <source>
        <dbReference type="ARBA" id="ARBA00004138"/>
    </source>
</evidence>
<dbReference type="PANTHER" id="PTHR33865:SF3">
    <property type="entry name" value="PROTEIN FAM183B"/>
    <property type="match status" value="1"/>
</dbReference>
<comment type="similarity">
    <text evidence="6">Belongs to the CFAP144 family.</text>
</comment>
<protein>
    <submittedName>
        <fullName evidence="7">Uncharacterized protein</fullName>
    </submittedName>
</protein>
<evidence type="ECO:0000256" key="2">
    <source>
        <dbReference type="ARBA" id="ARBA00004245"/>
    </source>
</evidence>
<comment type="subcellular location">
    <subcellularLocation>
        <location evidence="1">Cell projection</location>
        <location evidence="1">Cilium</location>
    </subcellularLocation>
    <subcellularLocation>
        <location evidence="2">Cytoplasm</location>
        <location evidence="2">Cytoskeleton</location>
    </subcellularLocation>
</comment>
<evidence type="ECO:0000313" key="8">
    <source>
        <dbReference type="Proteomes" id="UP001652700"/>
    </source>
</evidence>
<dbReference type="RefSeq" id="XP_028144762.2">
    <property type="nucleotide sequence ID" value="XM_028288961.2"/>
</dbReference>
<accession>A0ABM5IW21</accession>
<reference evidence="7" key="1">
    <citation type="submission" date="2025-05" db="UniProtKB">
        <authorList>
            <consortium name="EnsemblMetazoa"/>
        </authorList>
    </citation>
    <scope>IDENTIFICATION</scope>
</reference>
<dbReference type="EnsemblMetazoa" id="XM_028288961.2">
    <property type="protein sequence ID" value="XP_028144762.2"/>
    <property type="gene ID" value="LOC114338373"/>
</dbReference>
<keyword evidence="8" id="KW-1185">Reference proteome</keyword>
<dbReference type="Pfam" id="PF14886">
    <property type="entry name" value="FAM183"/>
    <property type="match status" value="1"/>
</dbReference>
<evidence type="ECO:0000256" key="6">
    <source>
        <dbReference type="ARBA" id="ARBA00034777"/>
    </source>
</evidence>
<dbReference type="Proteomes" id="UP001652700">
    <property type="component" value="Unplaced"/>
</dbReference>
<sequence>MKPYKAQAILEARCKLEEKFASVYEHFSPNYKKSTITAKFYSKYEGFTAYEARPDILRDLIRANDYPPNKKLIWPETVNQWYGWFTEPLTNADQSDTRNYNPRIYTEITKHGMKLLENRSKTKKK</sequence>
<keyword evidence="5" id="KW-0966">Cell projection</keyword>
<proteinExistence type="inferred from homology"/>
<dbReference type="InterPro" id="IPR029214">
    <property type="entry name" value="CFAP144"/>
</dbReference>
<evidence type="ECO:0000313" key="7">
    <source>
        <dbReference type="EnsemblMetazoa" id="XP_028144762.2"/>
    </source>
</evidence>
<organism evidence="7 8">
    <name type="scientific">Diabrotica virgifera virgifera</name>
    <name type="common">western corn rootworm</name>
    <dbReference type="NCBI Taxonomy" id="50390"/>
    <lineage>
        <taxon>Eukaryota</taxon>
        <taxon>Metazoa</taxon>
        <taxon>Ecdysozoa</taxon>
        <taxon>Arthropoda</taxon>
        <taxon>Hexapoda</taxon>
        <taxon>Insecta</taxon>
        <taxon>Pterygota</taxon>
        <taxon>Neoptera</taxon>
        <taxon>Endopterygota</taxon>
        <taxon>Coleoptera</taxon>
        <taxon>Polyphaga</taxon>
        <taxon>Cucujiformia</taxon>
        <taxon>Chrysomeloidea</taxon>
        <taxon>Chrysomelidae</taxon>
        <taxon>Galerucinae</taxon>
        <taxon>Diabroticina</taxon>
        <taxon>Diabroticites</taxon>
        <taxon>Diabrotica</taxon>
    </lineage>
</organism>
<evidence type="ECO:0000256" key="4">
    <source>
        <dbReference type="ARBA" id="ARBA00023212"/>
    </source>
</evidence>
<evidence type="ECO:0000256" key="3">
    <source>
        <dbReference type="ARBA" id="ARBA00022490"/>
    </source>
</evidence>
<dbReference type="PANTHER" id="PTHR33865">
    <property type="entry name" value="PROTEIN FAM183B"/>
    <property type="match status" value="1"/>
</dbReference>
<name>A0ABM5IW21_DIAVI</name>
<keyword evidence="4" id="KW-0206">Cytoskeleton</keyword>
<keyword evidence="3" id="KW-0963">Cytoplasm</keyword>
<evidence type="ECO:0000256" key="5">
    <source>
        <dbReference type="ARBA" id="ARBA00023273"/>
    </source>
</evidence>